<dbReference type="EMBL" id="KL597556">
    <property type="protein sequence ID" value="KER18891.1"/>
    <property type="molecule type" value="Genomic_DNA"/>
</dbReference>
<gene>
    <name evidence="1" type="ORF">T265_12112</name>
</gene>
<dbReference type="KEGG" id="ovi:T265_12112"/>
<reference evidence="1 2" key="1">
    <citation type="submission" date="2013-11" db="EMBL/GenBank/DDBJ databases">
        <title>Opisthorchis viverrini - life in the bile duct.</title>
        <authorList>
            <person name="Young N.D."/>
            <person name="Nagarajan N."/>
            <person name="Lin S.J."/>
            <person name="Korhonen P.K."/>
            <person name="Jex A.R."/>
            <person name="Hall R.S."/>
            <person name="Safavi-Hemami H."/>
            <person name="Kaewkong W."/>
            <person name="Bertrand D."/>
            <person name="Gao S."/>
            <person name="Seet Q."/>
            <person name="Wongkham S."/>
            <person name="Teh B.T."/>
            <person name="Wongkham C."/>
            <person name="Intapan P.M."/>
            <person name="Maleewong W."/>
            <person name="Yang X."/>
            <person name="Hu M."/>
            <person name="Wang Z."/>
            <person name="Hofmann A."/>
            <person name="Sternberg P.W."/>
            <person name="Tan P."/>
            <person name="Wang J."/>
            <person name="Gasser R.B."/>
        </authorList>
    </citation>
    <scope>NUCLEOTIDE SEQUENCE [LARGE SCALE GENOMIC DNA]</scope>
</reference>
<name>A0A074YVU6_OPIVI</name>
<dbReference type="RefSeq" id="XP_009177362.1">
    <property type="nucleotide sequence ID" value="XM_009179098.1"/>
</dbReference>
<dbReference type="CTD" id="20326280"/>
<protein>
    <submittedName>
        <fullName evidence="1">Uncharacterized protein</fullName>
    </submittedName>
</protein>
<accession>A0A074YVU6</accession>
<dbReference type="Proteomes" id="UP000054324">
    <property type="component" value="Unassembled WGS sequence"/>
</dbReference>
<proteinExistence type="predicted"/>
<dbReference type="AlphaFoldDB" id="A0A074YVU6"/>
<evidence type="ECO:0000313" key="1">
    <source>
        <dbReference type="EMBL" id="KER18891.1"/>
    </source>
</evidence>
<keyword evidence="2" id="KW-1185">Reference proteome</keyword>
<dbReference type="GeneID" id="20326280"/>
<evidence type="ECO:0000313" key="2">
    <source>
        <dbReference type="Proteomes" id="UP000054324"/>
    </source>
</evidence>
<sequence>MNFAHSRREHNIECYVNSQKRVGSRKLPPVYKSAEYFRLNFEVFGLSNLIIGKHAQRGLSANDDQASSYRLHFVLGKFLPVMDRAT</sequence>
<organism evidence="1 2">
    <name type="scientific">Opisthorchis viverrini</name>
    <name type="common">Southeast Asian liver fluke</name>
    <dbReference type="NCBI Taxonomy" id="6198"/>
    <lineage>
        <taxon>Eukaryota</taxon>
        <taxon>Metazoa</taxon>
        <taxon>Spiralia</taxon>
        <taxon>Lophotrochozoa</taxon>
        <taxon>Platyhelminthes</taxon>
        <taxon>Trematoda</taxon>
        <taxon>Digenea</taxon>
        <taxon>Opisthorchiida</taxon>
        <taxon>Opisthorchiata</taxon>
        <taxon>Opisthorchiidae</taxon>
        <taxon>Opisthorchis</taxon>
    </lineage>
</organism>